<evidence type="ECO:0000313" key="1">
    <source>
        <dbReference type="EMBL" id="CTQ67211.1"/>
    </source>
</evidence>
<dbReference type="STRING" id="388408.LAX5112_01269"/>
<name>A0A0M6ZY45_9HYPH</name>
<evidence type="ECO:0000313" key="2">
    <source>
        <dbReference type="Proteomes" id="UP000053235"/>
    </source>
</evidence>
<dbReference type="RefSeq" id="WP_186009037.1">
    <property type="nucleotide sequence ID" value="NZ_CXWD01000004.1"/>
</dbReference>
<dbReference type="AlphaFoldDB" id="A0A0M6ZY45"/>
<dbReference type="EMBL" id="CXWD01000004">
    <property type="protein sequence ID" value="CTQ67211.1"/>
    <property type="molecule type" value="Genomic_DNA"/>
</dbReference>
<dbReference type="Proteomes" id="UP000053235">
    <property type="component" value="Unassembled WGS sequence"/>
</dbReference>
<protein>
    <submittedName>
        <fullName evidence="1">Uncharacterized protein</fullName>
    </submittedName>
</protein>
<organism evidence="1 2">
    <name type="scientific">Roseibium alexandrii</name>
    <dbReference type="NCBI Taxonomy" id="388408"/>
    <lineage>
        <taxon>Bacteria</taxon>
        <taxon>Pseudomonadati</taxon>
        <taxon>Pseudomonadota</taxon>
        <taxon>Alphaproteobacteria</taxon>
        <taxon>Hyphomicrobiales</taxon>
        <taxon>Stappiaceae</taxon>
        <taxon>Roseibium</taxon>
    </lineage>
</organism>
<proteinExistence type="predicted"/>
<keyword evidence="2" id="KW-1185">Reference proteome</keyword>
<accession>A0A0M6ZY45</accession>
<reference evidence="2" key="1">
    <citation type="submission" date="2015-07" db="EMBL/GenBank/DDBJ databases">
        <authorList>
            <person name="Rodrigo-Torres Lidia"/>
            <person name="Arahal R.David."/>
        </authorList>
    </citation>
    <scope>NUCLEOTIDE SEQUENCE [LARGE SCALE GENOMIC DNA]</scope>
    <source>
        <strain evidence="2">CECT 5112</strain>
    </source>
</reference>
<gene>
    <name evidence="1" type="ORF">LAX5112_01269</name>
</gene>
<sequence>MSKQQTYPEALRALNRAVYDTIGACRDTTEWPDVDRQFLRELATKTDRMVDDIAGKGL</sequence>